<dbReference type="PATRIC" id="fig|1658765.3.peg.564"/>
<protein>
    <submittedName>
        <fullName evidence="1">Uncharacterized protein</fullName>
    </submittedName>
</protein>
<dbReference type="STRING" id="1658765.Msub_10572"/>
<dbReference type="OrthoDB" id="6725579at2"/>
<dbReference type="Proteomes" id="UP000036102">
    <property type="component" value="Unassembled WGS sequence"/>
</dbReference>
<dbReference type="AlphaFoldDB" id="A0A0J7J8S0"/>
<organism evidence="1 2">
    <name type="scientific">Marinobacter subterrani</name>
    <dbReference type="NCBI Taxonomy" id="1658765"/>
    <lineage>
        <taxon>Bacteria</taxon>
        <taxon>Pseudomonadati</taxon>
        <taxon>Pseudomonadota</taxon>
        <taxon>Gammaproteobacteria</taxon>
        <taxon>Pseudomonadales</taxon>
        <taxon>Marinobacteraceae</taxon>
        <taxon>Marinobacter</taxon>
    </lineage>
</organism>
<dbReference type="RefSeq" id="WP_048494602.1">
    <property type="nucleotide sequence ID" value="NZ_LFBU01000001.1"/>
</dbReference>
<dbReference type="EMBL" id="LFBU01000001">
    <property type="protein sequence ID" value="KMQ74389.1"/>
    <property type="molecule type" value="Genomic_DNA"/>
</dbReference>
<accession>A0A0J7J8S0</accession>
<evidence type="ECO:0000313" key="2">
    <source>
        <dbReference type="Proteomes" id="UP000036102"/>
    </source>
</evidence>
<gene>
    <name evidence="1" type="ORF">Msub_10572</name>
</gene>
<evidence type="ECO:0000313" key="1">
    <source>
        <dbReference type="EMBL" id="KMQ74389.1"/>
    </source>
</evidence>
<keyword evidence="2" id="KW-1185">Reference proteome</keyword>
<proteinExistence type="predicted"/>
<reference evidence="1 2" key="1">
    <citation type="submission" date="2015-06" db="EMBL/GenBank/DDBJ databases">
        <title>Marinobacter subterrani, a genetically tractable neutrophilic iron-oxidizing strain isolated from the Soudan Iron Mine.</title>
        <authorList>
            <person name="Bonis B.M."/>
            <person name="Gralnick J.A."/>
        </authorList>
    </citation>
    <scope>NUCLEOTIDE SEQUENCE [LARGE SCALE GENOMIC DNA]</scope>
    <source>
        <strain evidence="1 2">JG233</strain>
    </source>
</reference>
<comment type="caution">
    <text evidence="1">The sequence shown here is derived from an EMBL/GenBank/DDBJ whole genome shotgun (WGS) entry which is preliminary data.</text>
</comment>
<sequence length="811" mass="91629">MKQVIENLQRFIQARRDYYEAEIEPVTQQPWSATTWGNQSTGWLSIRAEKSSMAHTEISRMKGFESQVIADRDYVDFIKAVVVHQYEKAPADRKPSPQSLLLTHLTLKRIYAGLRATRQQTNPIYIDTSVFQYIDETLVSVGYKNVFDAMTNANTVQRLLIQEGLTLTAPQYEHKHTADNKKNRGKVARKAVKEGVVDDRSRDDDEQRLITFAALKGFAAITTSPRHYWEELGCRVVDLLFCTGLRGDEVLFLPRDCWVTRPLQSKETGMPLIAVDGSPMEQHGIRYYAEKHAENRIHWFESNAAPIARRAYLRILELTNPFHQHARWIVESGGKHILNWNESTVTESDLINHIIESNVRYTETKDKRPLYQRLQNGVRSWVKARKFSPIGFQTRLGVARGTVQEPIYSFADVEEVVRSYLPDPANPINYEFLVGQRRVTMRIDELLIVGPSSPLGLARGARVLSAVQPMKLGDLNAFIGGNAANKSVFDVREYTEENGGRIEWKSHHPRHNLNTFLALAGVSEHLQAMIMGRMDITQNRYYQHLTENERQSAQKRLIEYRKTPLPSTNQHGDAAPEGTASSASALAELGDTLLTELVQDLGITKAAPQDLERPLRQAFHAFDTEEQTLNFVSTALDADVLIGELQNDYNLTKTQEGPEHAQTFIETHGRDFHLVVNGACTRNLALHGCPKKLKCLQGGGCGNLLATGRPGELEGLERNYTNMAAHLEQLERHQANDPAYEEALQESREMTSQMKITVERAREARDKNLVLQVFPSGLLHNVSRPETLADRFAAALPDSNQSQEESHGAAR</sequence>
<name>A0A0J7J8S0_9GAMM</name>